<dbReference type="InterPro" id="IPR036249">
    <property type="entry name" value="Thioredoxin-like_sf"/>
</dbReference>
<dbReference type="GO" id="GO:0046872">
    <property type="term" value="F:metal ion binding"/>
    <property type="evidence" value="ECO:0007669"/>
    <property type="project" value="UniProtKB-KW"/>
</dbReference>
<keyword evidence="6" id="KW-0676">Redox-active center</keyword>
<dbReference type="EMBL" id="LT837803">
    <property type="protein sequence ID" value="SMB24855.1"/>
    <property type="molecule type" value="Genomic_DNA"/>
</dbReference>
<dbReference type="RefSeq" id="WP_154716377.1">
    <property type="nucleotide sequence ID" value="NZ_LT837803.1"/>
</dbReference>
<dbReference type="InterPro" id="IPR017937">
    <property type="entry name" value="Thioredoxin_CS"/>
</dbReference>
<reference evidence="9" key="1">
    <citation type="submission" date="2017-03" db="EMBL/GenBank/DDBJ databases">
        <authorList>
            <consortium name="AG Boll"/>
        </authorList>
    </citation>
    <scope>NUCLEOTIDE SEQUENCE [LARGE SCALE GENOMIC DNA]</scope>
    <source>
        <strain evidence="9">Chol</strain>
    </source>
</reference>
<keyword evidence="4" id="KW-0249">Electron transport</keyword>
<dbReference type="SUPFAM" id="SSF52833">
    <property type="entry name" value="Thioredoxin-like"/>
    <property type="match status" value="1"/>
</dbReference>
<dbReference type="FunFam" id="3.40.30.10:FF:000001">
    <property type="entry name" value="Thioredoxin"/>
    <property type="match status" value="1"/>
</dbReference>
<dbReference type="PRINTS" id="PR00421">
    <property type="entry name" value="THIOREDOXIN"/>
</dbReference>
<dbReference type="NCBIfam" id="NF008229">
    <property type="entry name" value="PRK10996.1"/>
    <property type="match status" value="1"/>
</dbReference>
<dbReference type="GO" id="GO:0045454">
    <property type="term" value="P:cell redox homeostasis"/>
    <property type="evidence" value="ECO:0007669"/>
    <property type="project" value="TreeGrafter"/>
</dbReference>
<dbReference type="NCBIfam" id="TIGR01068">
    <property type="entry name" value="thioredoxin"/>
    <property type="match status" value="1"/>
</dbReference>
<evidence type="ECO:0000256" key="1">
    <source>
        <dbReference type="ARBA" id="ARBA00008987"/>
    </source>
</evidence>
<evidence type="ECO:0000256" key="4">
    <source>
        <dbReference type="ARBA" id="ARBA00022982"/>
    </source>
</evidence>
<evidence type="ECO:0000256" key="6">
    <source>
        <dbReference type="ARBA" id="ARBA00023284"/>
    </source>
</evidence>
<evidence type="ECO:0000313" key="10">
    <source>
        <dbReference type="Proteomes" id="UP000242886"/>
    </source>
</evidence>
<evidence type="ECO:0000259" key="8">
    <source>
        <dbReference type="PROSITE" id="PS51352"/>
    </source>
</evidence>
<evidence type="ECO:0000256" key="3">
    <source>
        <dbReference type="ARBA" id="ARBA00022723"/>
    </source>
</evidence>
<dbReference type="PANTHER" id="PTHR45663:SF11">
    <property type="entry name" value="GEO12009P1"/>
    <property type="match status" value="1"/>
</dbReference>
<dbReference type="Pfam" id="PF21352">
    <property type="entry name" value="Zn_ribbon_Thio2"/>
    <property type="match status" value="1"/>
</dbReference>
<keyword evidence="5" id="KW-1015">Disulfide bond</keyword>
<proteinExistence type="inferred from homology"/>
<dbReference type="InterPro" id="IPR049299">
    <property type="entry name" value="Thio2_N"/>
</dbReference>
<dbReference type="CDD" id="cd02947">
    <property type="entry name" value="TRX_family"/>
    <property type="match status" value="1"/>
</dbReference>
<dbReference type="Pfam" id="PF00085">
    <property type="entry name" value="Thioredoxin"/>
    <property type="match status" value="1"/>
</dbReference>
<dbReference type="GO" id="GO:0005829">
    <property type="term" value="C:cytosol"/>
    <property type="evidence" value="ECO:0007669"/>
    <property type="project" value="TreeGrafter"/>
</dbReference>
<dbReference type="Gene3D" id="2.30.30.380">
    <property type="entry name" value="Zn-finger domain of Sec23/24"/>
    <property type="match status" value="1"/>
</dbReference>
<feature type="domain" description="Thioredoxin" evidence="8">
    <location>
        <begin position="13"/>
        <end position="145"/>
    </location>
</feature>
<protein>
    <recommendedName>
        <fullName evidence="7">Thioredoxin</fullName>
    </recommendedName>
</protein>
<name>A0A7Z7HQP8_9PROT</name>
<evidence type="ECO:0000256" key="7">
    <source>
        <dbReference type="NCBIfam" id="TIGR01068"/>
    </source>
</evidence>
<dbReference type="PROSITE" id="PS00194">
    <property type="entry name" value="THIOREDOXIN_1"/>
    <property type="match status" value="1"/>
</dbReference>
<dbReference type="Gene3D" id="3.40.30.10">
    <property type="entry name" value="Glutaredoxin"/>
    <property type="match status" value="1"/>
</dbReference>
<dbReference type="AlphaFoldDB" id="A0A7Z7HQP8"/>
<comment type="similarity">
    <text evidence="1">Belongs to the thioredoxin family.</text>
</comment>
<dbReference type="GO" id="GO:0015035">
    <property type="term" value="F:protein-disulfide reductase activity"/>
    <property type="evidence" value="ECO:0007669"/>
    <property type="project" value="UniProtKB-UniRule"/>
</dbReference>
<gene>
    <name evidence="9" type="ORF">SDENCHOL_11157</name>
</gene>
<keyword evidence="2" id="KW-0813">Transport</keyword>
<sequence length="145" mass="15737">MAASTRIIVCPHCAAANRVPEERLSDGGNCGKCKSALFTGHPVELTTANFGAHVERSELPVVVDFWAPWCGPCRAMAPAFEQAATRLEPHVRLAKLNTEEEQALAARFGIRSIPTLIVFEHGREIARQSGAMDAGSLVRWIQSVT</sequence>
<dbReference type="PROSITE" id="PS51352">
    <property type="entry name" value="THIOREDOXIN_2"/>
    <property type="match status" value="1"/>
</dbReference>
<dbReference type="PANTHER" id="PTHR45663">
    <property type="entry name" value="GEO12009P1"/>
    <property type="match status" value="1"/>
</dbReference>
<accession>A0A7Z7HQP8</accession>
<evidence type="ECO:0000256" key="5">
    <source>
        <dbReference type="ARBA" id="ARBA00023157"/>
    </source>
</evidence>
<keyword evidence="10" id="KW-1185">Reference proteome</keyword>
<evidence type="ECO:0000256" key="2">
    <source>
        <dbReference type="ARBA" id="ARBA00022448"/>
    </source>
</evidence>
<dbReference type="Proteomes" id="UP000242886">
    <property type="component" value="Chromosome SDENCHOL"/>
</dbReference>
<dbReference type="InterPro" id="IPR013766">
    <property type="entry name" value="Thioredoxin_domain"/>
</dbReference>
<dbReference type="InterPro" id="IPR005746">
    <property type="entry name" value="Thioredoxin"/>
</dbReference>
<evidence type="ECO:0000313" key="9">
    <source>
        <dbReference type="EMBL" id="SMB24855.1"/>
    </source>
</evidence>
<keyword evidence="3" id="KW-0479">Metal-binding</keyword>
<organism evidence="9 10">
    <name type="scientific">Sterolibacterium denitrificans</name>
    <dbReference type="NCBI Taxonomy" id="157592"/>
    <lineage>
        <taxon>Bacteria</taxon>
        <taxon>Pseudomonadati</taxon>
        <taxon>Pseudomonadota</taxon>
        <taxon>Betaproteobacteria</taxon>
        <taxon>Nitrosomonadales</taxon>
        <taxon>Sterolibacteriaceae</taxon>
        <taxon>Sterolibacterium</taxon>
    </lineage>
</organism>